<evidence type="ECO:0000313" key="2">
    <source>
        <dbReference type="Proteomes" id="UP000215223"/>
    </source>
</evidence>
<protein>
    <submittedName>
        <fullName evidence="1">Uncharacterized protein</fullName>
    </submittedName>
</protein>
<comment type="caution">
    <text evidence="1">The sequence shown here is derived from an EMBL/GenBank/DDBJ whole genome shotgun (WGS) entry which is preliminary data.</text>
</comment>
<evidence type="ECO:0000313" key="1">
    <source>
        <dbReference type="EMBL" id="OXM50614.1"/>
    </source>
</evidence>
<reference evidence="1 2" key="1">
    <citation type="submission" date="2017-07" db="EMBL/GenBank/DDBJ databases">
        <title>Amycolatopsis thailandensis Genome sequencing and assembly.</title>
        <authorList>
            <person name="Kaur N."/>
            <person name="Mayilraj S."/>
        </authorList>
    </citation>
    <scope>NUCLEOTIDE SEQUENCE [LARGE SCALE GENOMIC DNA]</scope>
    <source>
        <strain evidence="1 2">JCM 16380</strain>
    </source>
</reference>
<gene>
    <name evidence="1" type="ORF">CFP71_27070</name>
</gene>
<keyword evidence="2" id="KW-1185">Reference proteome</keyword>
<dbReference type="Proteomes" id="UP000215223">
    <property type="component" value="Unassembled WGS sequence"/>
</dbReference>
<name>A0A229RW69_9PSEU</name>
<dbReference type="OrthoDB" id="4212972at2"/>
<accession>A0A229RW69</accession>
<dbReference type="RefSeq" id="WP_093936770.1">
    <property type="nucleotide sequence ID" value="NZ_NMQT01000099.1"/>
</dbReference>
<proteinExistence type="predicted"/>
<sequence>MAPTWDDIVDPVVLFADSGNMLGHMWWVGDPSLALEMVEGFFDVAHAYDGLARPLRLVQDGDGFTFELVSSEPREAEMRARVYSYYRRFARNQAQEPPDVSDVREFLYAVADDHVDE</sequence>
<dbReference type="EMBL" id="NMQT01000099">
    <property type="protein sequence ID" value="OXM50614.1"/>
    <property type="molecule type" value="Genomic_DNA"/>
</dbReference>
<organism evidence="1 2">
    <name type="scientific">Amycolatopsis thailandensis</name>
    <dbReference type="NCBI Taxonomy" id="589330"/>
    <lineage>
        <taxon>Bacteria</taxon>
        <taxon>Bacillati</taxon>
        <taxon>Actinomycetota</taxon>
        <taxon>Actinomycetes</taxon>
        <taxon>Pseudonocardiales</taxon>
        <taxon>Pseudonocardiaceae</taxon>
        <taxon>Amycolatopsis</taxon>
    </lineage>
</organism>
<dbReference type="AlphaFoldDB" id="A0A229RW69"/>